<sequence length="387" mass="43290">PDRSAIEPQDDVATIHPRQNSNTRFGFDMRQNWLEVIEVPPSGALDEFDRKQTRNDYALMALLDMGVRRLRIPLRDLLNPDHRARLDDCARLGILFTLFSFGIPDSRALDAISQSRGLIDIWEISDLFQKLPSVVEAVAPTANAAGISIFVSKLRSIDELVRDGEKYYHTTSHGFTPDDGRQLAEVADWDNVDGVVFRISGETTPWRAAQDVADVCRVPGLKASLHIRMTTGSPGSTPLDDYWVANRAAEALVVSAAHSNMHVYIDTFADVDRGYYRRHGVVDRYYNPRQAFYVLRYMNGVLADGFSAQTGDVFTPAHDDASISLIDENKRRYYLVSTESSPTIDETAQSGWLIDLLTGKRTRAEQTKGAGFTPPIPSHLCLWMPGE</sequence>
<dbReference type="EMBL" id="UINC01076462">
    <property type="protein sequence ID" value="SVC15655.1"/>
    <property type="molecule type" value="Genomic_DNA"/>
</dbReference>
<proteinExistence type="predicted"/>
<gene>
    <name evidence="1" type="ORF">METZ01_LOCUS268509</name>
</gene>
<evidence type="ECO:0000313" key="1">
    <source>
        <dbReference type="EMBL" id="SVC15655.1"/>
    </source>
</evidence>
<accession>A0A382JVG6</accession>
<feature type="non-terminal residue" evidence="1">
    <location>
        <position position="1"/>
    </location>
</feature>
<organism evidence="1">
    <name type="scientific">marine metagenome</name>
    <dbReference type="NCBI Taxonomy" id="408172"/>
    <lineage>
        <taxon>unclassified sequences</taxon>
        <taxon>metagenomes</taxon>
        <taxon>ecological metagenomes</taxon>
    </lineage>
</organism>
<reference evidence="1" key="1">
    <citation type="submission" date="2018-05" db="EMBL/GenBank/DDBJ databases">
        <authorList>
            <person name="Lanie J.A."/>
            <person name="Ng W.-L."/>
            <person name="Kazmierczak K.M."/>
            <person name="Andrzejewski T.M."/>
            <person name="Davidsen T.M."/>
            <person name="Wayne K.J."/>
            <person name="Tettelin H."/>
            <person name="Glass J.I."/>
            <person name="Rusch D."/>
            <person name="Podicherti R."/>
            <person name="Tsui H.-C.T."/>
            <person name="Winkler M.E."/>
        </authorList>
    </citation>
    <scope>NUCLEOTIDE SEQUENCE</scope>
</reference>
<protein>
    <submittedName>
        <fullName evidence="1">Uncharacterized protein</fullName>
    </submittedName>
</protein>
<name>A0A382JVG6_9ZZZZ</name>
<dbReference type="AlphaFoldDB" id="A0A382JVG6"/>